<proteinExistence type="predicted"/>
<feature type="region of interest" description="Disordered" evidence="1">
    <location>
        <begin position="66"/>
        <end position="126"/>
    </location>
</feature>
<evidence type="ECO:0000256" key="2">
    <source>
        <dbReference type="SAM" id="Phobius"/>
    </source>
</evidence>
<reference evidence="4" key="1">
    <citation type="submission" date="2016-06" db="EMBL/GenBank/DDBJ databases">
        <authorList>
            <person name="Varghese N."/>
            <person name="Submissions Spin"/>
        </authorList>
    </citation>
    <scope>NUCLEOTIDE SEQUENCE [LARGE SCALE GENOMIC DNA]</scope>
    <source>
        <strain evidence="4">DSM 45161</strain>
    </source>
</reference>
<evidence type="ECO:0000313" key="3">
    <source>
        <dbReference type="EMBL" id="SCG53747.1"/>
    </source>
</evidence>
<keyword evidence="2" id="KW-0812">Transmembrane</keyword>
<gene>
    <name evidence="3" type="ORF">GA0070614_2281</name>
</gene>
<keyword evidence="2" id="KW-0472">Membrane</keyword>
<evidence type="ECO:0000256" key="1">
    <source>
        <dbReference type="SAM" id="MobiDB-lite"/>
    </source>
</evidence>
<feature type="region of interest" description="Disordered" evidence="1">
    <location>
        <begin position="1"/>
        <end position="36"/>
    </location>
</feature>
<organism evidence="3 4">
    <name type="scientific">Micromonospora coxensis</name>
    <dbReference type="NCBI Taxonomy" id="356852"/>
    <lineage>
        <taxon>Bacteria</taxon>
        <taxon>Bacillati</taxon>
        <taxon>Actinomycetota</taxon>
        <taxon>Actinomycetes</taxon>
        <taxon>Micromonosporales</taxon>
        <taxon>Micromonosporaceae</taxon>
        <taxon>Micromonospora</taxon>
    </lineage>
</organism>
<dbReference type="AlphaFoldDB" id="A0A1C5I6E8"/>
<feature type="transmembrane region" description="Helical" evidence="2">
    <location>
        <begin position="39"/>
        <end position="61"/>
    </location>
</feature>
<keyword evidence="4" id="KW-1185">Reference proteome</keyword>
<dbReference type="RefSeq" id="WP_088975907.1">
    <property type="nucleotide sequence ID" value="NZ_LT607753.1"/>
</dbReference>
<dbReference type="EMBL" id="LT607753">
    <property type="protein sequence ID" value="SCG53747.1"/>
    <property type="molecule type" value="Genomic_DNA"/>
</dbReference>
<dbReference type="OrthoDB" id="3404853at2"/>
<protein>
    <recommendedName>
        <fullName evidence="5">PknH-like extracellular domain-containing protein</fullName>
    </recommendedName>
</protein>
<evidence type="ECO:0000313" key="4">
    <source>
        <dbReference type="Proteomes" id="UP000198215"/>
    </source>
</evidence>
<accession>A0A1C5I6E8</accession>
<feature type="compositionally biased region" description="Low complexity" evidence="1">
    <location>
        <begin position="87"/>
        <end position="126"/>
    </location>
</feature>
<name>A0A1C5I6E8_9ACTN</name>
<keyword evidence="2" id="KW-1133">Transmembrane helix</keyword>
<feature type="compositionally biased region" description="Pro residues" evidence="1">
    <location>
        <begin position="68"/>
        <end position="86"/>
    </location>
</feature>
<sequence>MSRELNGFYRSLAEDTDPRGLASPDVVRRHADRRARTRAAVGVLALAALVGGTAVGTRFVLTAGPGTPVGPPAGPPVPPSVSPAPSDPASAPSVSSTPSALPSRTTPSASTSPPTGGGPSARTPTSIPDAAFFALAAANDTGAGAGFTDGPVLPRLCGAEPGGSGVLRQRVRAVPFKLATTPEGYVPDGLYRHSITIYRSGRADDALDEVRAAVQGCPEQKIGSVTSRQKLLPDGGYGDESVLFEMRKPFLDANDEPTGDEEVRLIRAIRIGDVVTVLWEQGWEGSSSPRSQVDADSRRAVQAIRTWWD</sequence>
<evidence type="ECO:0008006" key="5">
    <source>
        <dbReference type="Google" id="ProtNLM"/>
    </source>
</evidence>
<dbReference type="Proteomes" id="UP000198215">
    <property type="component" value="Chromosome I"/>
</dbReference>